<dbReference type="PANTHER" id="PTHR43214">
    <property type="entry name" value="TWO-COMPONENT RESPONSE REGULATOR"/>
    <property type="match status" value="1"/>
</dbReference>
<keyword evidence="2" id="KW-0238">DNA-binding</keyword>
<sequence>MSDLSHGVVRALRPAGVANEQSYSPPAPTTTTSHTAANNNSTNINNLNNNHGNASDLRRRVTDDEIRLLALLADGLPVEAIARRLALSDRTVRRRSRALCDRLGARAPIQVVAWAARNGLI</sequence>
<keyword evidence="7" id="KW-1185">Reference proteome</keyword>
<comment type="caution">
    <text evidence="6">The sequence shown here is derived from an EMBL/GenBank/DDBJ whole genome shotgun (WGS) entry which is preliminary data.</text>
</comment>
<keyword evidence="3" id="KW-0804">Transcription</keyword>
<protein>
    <submittedName>
        <fullName evidence="6">Regulatory LuxR family protein</fullName>
    </submittedName>
</protein>
<feature type="compositionally biased region" description="Low complexity" evidence="4">
    <location>
        <begin position="29"/>
        <end position="55"/>
    </location>
</feature>
<evidence type="ECO:0000313" key="7">
    <source>
        <dbReference type="Proteomes" id="UP000256485"/>
    </source>
</evidence>
<evidence type="ECO:0000256" key="3">
    <source>
        <dbReference type="ARBA" id="ARBA00023163"/>
    </source>
</evidence>
<evidence type="ECO:0000259" key="5">
    <source>
        <dbReference type="PROSITE" id="PS50043"/>
    </source>
</evidence>
<evidence type="ECO:0000256" key="4">
    <source>
        <dbReference type="SAM" id="MobiDB-lite"/>
    </source>
</evidence>
<dbReference type="PROSITE" id="PS00622">
    <property type="entry name" value="HTH_LUXR_1"/>
    <property type="match status" value="1"/>
</dbReference>
<dbReference type="AlphaFoldDB" id="A0A3D9V2Y4"/>
<proteinExistence type="predicted"/>
<keyword evidence="1" id="KW-0805">Transcription regulation</keyword>
<evidence type="ECO:0000256" key="2">
    <source>
        <dbReference type="ARBA" id="ARBA00023125"/>
    </source>
</evidence>
<dbReference type="PANTHER" id="PTHR43214:SF24">
    <property type="entry name" value="TRANSCRIPTIONAL REGULATORY PROTEIN NARL-RELATED"/>
    <property type="match status" value="1"/>
</dbReference>
<dbReference type="EMBL" id="QTUC01000001">
    <property type="protein sequence ID" value="REF35859.1"/>
    <property type="molecule type" value="Genomic_DNA"/>
</dbReference>
<accession>A0A3D9V2Y4</accession>
<evidence type="ECO:0000313" key="6">
    <source>
        <dbReference type="EMBL" id="REF35859.1"/>
    </source>
</evidence>
<gene>
    <name evidence="6" type="ORF">DFJ64_1251</name>
</gene>
<dbReference type="PROSITE" id="PS50043">
    <property type="entry name" value="HTH_LUXR_2"/>
    <property type="match status" value="1"/>
</dbReference>
<dbReference type="SMART" id="SM00421">
    <property type="entry name" value="HTH_LUXR"/>
    <property type="match status" value="1"/>
</dbReference>
<dbReference type="InterPro" id="IPR000792">
    <property type="entry name" value="Tscrpt_reg_LuxR_C"/>
</dbReference>
<dbReference type="InterPro" id="IPR036388">
    <property type="entry name" value="WH-like_DNA-bd_sf"/>
</dbReference>
<dbReference type="Pfam" id="PF00196">
    <property type="entry name" value="GerE"/>
    <property type="match status" value="1"/>
</dbReference>
<dbReference type="InterPro" id="IPR016032">
    <property type="entry name" value="Sig_transdc_resp-reg_C-effctor"/>
</dbReference>
<feature type="region of interest" description="Disordered" evidence="4">
    <location>
        <begin position="15"/>
        <end position="56"/>
    </location>
</feature>
<dbReference type="SUPFAM" id="SSF46894">
    <property type="entry name" value="C-terminal effector domain of the bipartite response regulators"/>
    <property type="match status" value="1"/>
</dbReference>
<reference evidence="6 7" key="1">
    <citation type="submission" date="2018-08" db="EMBL/GenBank/DDBJ databases">
        <title>Sequencing the genomes of 1000 actinobacteria strains.</title>
        <authorList>
            <person name="Klenk H.-P."/>
        </authorList>
    </citation>
    <scope>NUCLEOTIDE SEQUENCE [LARGE SCALE GENOMIC DNA]</scope>
    <source>
        <strain evidence="6 7">DSM 22891</strain>
    </source>
</reference>
<evidence type="ECO:0000256" key="1">
    <source>
        <dbReference type="ARBA" id="ARBA00023015"/>
    </source>
</evidence>
<organism evidence="6 7">
    <name type="scientific">Thermasporomyces composti</name>
    <dbReference type="NCBI Taxonomy" id="696763"/>
    <lineage>
        <taxon>Bacteria</taxon>
        <taxon>Bacillati</taxon>
        <taxon>Actinomycetota</taxon>
        <taxon>Actinomycetes</taxon>
        <taxon>Propionibacteriales</taxon>
        <taxon>Nocardioidaceae</taxon>
        <taxon>Thermasporomyces</taxon>
    </lineage>
</organism>
<dbReference type="GO" id="GO:0006355">
    <property type="term" value="P:regulation of DNA-templated transcription"/>
    <property type="evidence" value="ECO:0007669"/>
    <property type="project" value="InterPro"/>
</dbReference>
<feature type="domain" description="HTH luxR-type" evidence="5">
    <location>
        <begin position="54"/>
        <end position="119"/>
    </location>
</feature>
<name>A0A3D9V2Y4_THECX</name>
<dbReference type="OrthoDB" id="3698411at2"/>
<dbReference type="InterPro" id="IPR039420">
    <property type="entry name" value="WalR-like"/>
</dbReference>
<dbReference type="GO" id="GO:0003677">
    <property type="term" value="F:DNA binding"/>
    <property type="evidence" value="ECO:0007669"/>
    <property type="project" value="UniProtKB-KW"/>
</dbReference>
<dbReference type="Proteomes" id="UP000256485">
    <property type="component" value="Unassembled WGS sequence"/>
</dbReference>
<dbReference type="Gene3D" id="1.10.10.10">
    <property type="entry name" value="Winged helix-like DNA-binding domain superfamily/Winged helix DNA-binding domain"/>
    <property type="match status" value="1"/>
</dbReference>